<dbReference type="AlphaFoldDB" id="A0A8X8ZDB1"/>
<feature type="compositionally biased region" description="Basic and acidic residues" evidence="1">
    <location>
        <begin position="80"/>
        <end position="92"/>
    </location>
</feature>
<comment type="caution">
    <text evidence="3">The sequence shown here is derived from an EMBL/GenBank/DDBJ whole genome shotgun (WGS) entry which is preliminary data.</text>
</comment>
<evidence type="ECO:0000313" key="4">
    <source>
        <dbReference type="Proteomes" id="UP000298416"/>
    </source>
</evidence>
<name>A0A8X8ZDB1_SALSN</name>
<protein>
    <recommendedName>
        <fullName evidence="5">t-SNARE coiled-coil homology domain-containing protein</fullName>
    </recommendedName>
</protein>
<evidence type="ECO:0000256" key="2">
    <source>
        <dbReference type="SAM" id="SignalP"/>
    </source>
</evidence>
<evidence type="ECO:0008006" key="5">
    <source>
        <dbReference type="Google" id="ProtNLM"/>
    </source>
</evidence>
<evidence type="ECO:0000256" key="1">
    <source>
        <dbReference type="SAM" id="MobiDB-lite"/>
    </source>
</evidence>
<feature type="chain" id="PRO_5036468401" description="t-SNARE coiled-coil homology domain-containing protein" evidence="2">
    <location>
        <begin position="16"/>
        <end position="172"/>
    </location>
</feature>
<dbReference type="Proteomes" id="UP000298416">
    <property type="component" value="Unassembled WGS sequence"/>
</dbReference>
<keyword evidence="4" id="KW-1185">Reference proteome</keyword>
<sequence>MLLGFVLVLLHQCKPHSRFPSPWFTLGNFGRNGSGANPNLRSCCKGWNGLAGFCSFWYTLAHNMDRSHRSVQGATAAEHGATERGASLDEGKSGTGNGVASELVRESWRQNYQLGNEAAEIEVEIGKVGDALSSRMTVLQSKAADIGNMVETSLDKKIAFEWAVCSSRCIFF</sequence>
<accession>A0A8X8ZDB1</accession>
<proteinExistence type="predicted"/>
<reference evidence="3" key="1">
    <citation type="submission" date="2018-01" db="EMBL/GenBank/DDBJ databases">
        <authorList>
            <person name="Mao J.F."/>
        </authorList>
    </citation>
    <scope>NUCLEOTIDE SEQUENCE</scope>
    <source>
        <strain evidence="3">Huo1</strain>
        <tissue evidence="3">Leaf</tissue>
    </source>
</reference>
<feature type="signal peptide" evidence="2">
    <location>
        <begin position="1"/>
        <end position="15"/>
    </location>
</feature>
<gene>
    <name evidence="3" type="ORF">SASPL_137563</name>
</gene>
<reference evidence="3" key="2">
    <citation type="submission" date="2020-08" db="EMBL/GenBank/DDBJ databases">
        <title>Plant Genome Project.</title>
        <authorList>
            <person name="Zhang R.-G."/>
        </authorList>
    </citation>
    <scope>NUCLEOTIDE SEQUENCE</scope>
    <source>
        <strain evidence="3">Huo1</strain>
        <tissue evidence="3">Leaf</tissue>
    </source>
</reference>
<evidence type="ECO:0000313" key="3">
    <source>
        <dbReference type="EMBL" id="KAG6400721.1"/>
    </source>
</evidence>
<feature type="region of interest" description="Disordered" evidence="1">
    <location>
        <begin position="72"/>
        <end position="98"/>
    </location>
</feature>
<organism evidence="3">
    <name type="scientific">Salvia splendens</name>
    <name type="common">Scarlet sage</name>
    <dbReference type="NCBI Taxonomy" id="180675"/>
    <lineage>
        <taxon>Eukaryota</taxon>
        <taxon>Viridiplantae</taxon>
        <taxon>Streptophyta</taxon>
        <taxon>Embryophyta</taxon>
        <taxon>Tracheophyta</taxon>
        <taxon>Spermatophyta</taxon>
        <taxon>Magnoliopsida</taxon>
        <taxon>eudicotyledons</taxon>
        <taxon>Gunneridae</taxon>
        <taxon>Pentapetalae</taxon>
        <taxon>asterids</taxon>
        <taxon>lamiids</taxon>
        <taxon>Lamiales</taxon>
        <taxon>Lamiaceae</taxon>
        <taxon>Nepetoideae</taxon>
        <taxon>Mentheae</taxon>
        <taxon>Salviinae</taxon>
        <taxon>Salvia</taxon>
        <taxon>Salvia subgen. Calosphace</taxon>
        <taxon>core Calosphace</taxon>
    </lineage>
</organism>
<keyword evidence="2" id="KW-0732">Signal</keyword>
<dbReference type="EMBL" id="PNBA02000014">
    <property type="protein sequence ID" value="KAG6400721.1"/>
    <property type="molecule type" value="Genomic_DNA"/>
</dbReference>